<evidence type="ECO:0000256" key="2">
    <source>
        <dbReference type="SAM" id="Phobius"/>
    </source>
</evidence>
<feature type="transmembrane region" description="Helical" evidence="2">
    <location>
        <begin position="474"/>
        <end position="494"/>
    </location>
</feature>
<feature type="transmembrane region" description="Helical" evidence="2">
    <location>
        <begin position="170"/>
        <end position="188"/>
    </location>
</feature>
<feature type="transmembrane region" description="Helical" evidence="2">
    <location>
        <begin position="241"/>
        <end position="259"/>
    </location>
</feature>
<feature type="compositionally biased region" description="Basic and acidic residues" evidence="1">
    <location>
        <begin position="523"/>
        <end position="544"/>
    </location>
</feature>
<feature type="transmembrane region" description="Helical" evidence="2">
    <location>
        <begin position="137"/>
        <end position="158"/>
    </location>
</feature>
<keyword evidence="2" id="KW-0472">Membrane</keyword>
<feature type="transmembrane region" description="Helical" evidence="2">
    <location>
        <begin position="25"/>
        <end position="43"/>
    </location>
</feature>
<dbReference type="AlphaFoldDB" id="A0AAW9HD91"/>
<dbReference type="RefSeq" id="WP_087070510.1">
    <property type="nucleotide sequence ID" value="NZ_CAUPFC010000019.1"/>
</dbReference>
<dbReference type="GeneID" id="92814605"/>
<comment type="caution">
    <text evidence="3">The sequence shown here is derived from an EMBL/GenBank/DDBJ whole genome shotgun (WGS) entry which is preliminary data.</text>
</comment>
<accession>A0AAW9HD91</accession>
<keyword evidence="2" id="KW-1133">Transmembrane helix</keyword>
<feature type="transmembrane region" description="Helical" evidence="2">
    <location>
        <begin position="432"/>
        <end position="454"/>
    </location>
</feature>
<feature type="region of interest" description="Disordered" evidence="1">
    <location>
        <begin position="522"/>
        <end position="544"/>
    </location>
</feature>
<evidence type="ECO:0008006" key="5">
    <source>
        <dbReference type="Google" id="ProtNLM"/>
    </source>
</evidence>
<feature type="transmembrane region" description="Helical" evidence="2">
    <location>
        <begin position="336"/>
        <end position="356"/>
    </location>
</feature>
<evidence type="ECO:0000313" key="4">
    <source>
        <dbReference type="Proteomes" id="UP001288320"/>
    </source>
</evidence>
<evidence type="ECO:0000313" key="3">
    <source>
        <dbReference type="EMBL" id="MDY5140653.1"/>
    </source>
</evidence>
<dbReference type="EMBL" id="JAWNFV010000008">
    <property type="protein sequence ID" value="MDY5140653.1"/>
    <property type="molecule type" value="Genomic_DNA"/>
</dbReference>
<keyword evidence="2" id="KW-0812">Transmembrane</keyword>
<protein>
    <recommendedName>
        <fullName evidence="5">DUF2142 domain-containing protein</fullName>
    </recommendedName>
</protein>
<organism evidence="3 4">
    <name type="scientific">Actinotignum timonense</name>
    <dbReference type="NCBI Taxonomy" id="1870995"/>
    <lineage>
        <taxon>Bacteria</taxon>
        <taxon>Bacillati</taxon>
        <taxon>Actinomycetota</taxon>
        <taxon>Actinomycetes</taxon>
        <taxon>Actinomycetales</taxon>
        <taxon>Actinomycetaceae</taxon>
        <taxon>Actinotignum</taxon>
    </lineage>
</organism>
<reference evidence="3" key="1">
    <citation type="submission" date="2023-10" db="EMBL/GenBank/DDBJ databases">
        <title>Whole Genome based description of the genera Actinobaculum and Actinotignum reveals a complex phylogenetic relationship within the species included in the genus Actinotignum.</title>
        <authorList>
            <person name="Jensen C.S."/>
            <person name="Dargis R."/>
            <person name="Kemp M."/>
            <person name="Christensen J.J."/>
        </authorList>
    </citation>
    <scope>NUCLEOTIDE SEQUENCE</scope>
    <source>
        <strain evidence="3">SLA_B245</strain>
    </source>
</reference>
<feature type="transmembrane region" description="Helical" evidence="2">
    <location>
        <begin position="395"/>
        <end position="412"/>
    </location>
</feature>
<proteinExistence type="predicted"/>
<evidence type="ECO:0000256" key="1">
    <source>
        <dbReference type="SAM" id="MobiDB-lite"/>
    </source>
</evidence>
<feature type="transmembrane region" description="Helical" evidence="2">
    <location>
        <begin position="266"/>
        <end position="285"/>
    </location>
</feature>
<name>A0AAW9HD91_9ACTO</name>
<gene>
    <name evidence="3" type="ORF">R6G74_04920</name>
</gene>
<feature type="transmembrane region" description="Helical" evidence="2">
    <location>
        <begin position="363"/>
        <end position="383"/>
    </location>
</feature>
<dbReference type="Proteomes" id="UP001288320">
    <property type="component" value="Unassembled WGS sequence"/>
</dbReference>
<sequence length="544" mass="60245">MGGNAAEARSIDFSQDRRRVVHGKMFLLAFLGFFIYAMGLSLLTPLNGGPDETQHEIYGYAVVTGQIPQKSIRVEAPAFLRRGAPDCWRHDPAATAFCSRIFTTNDELISQGTSAVNYPPLYYYLTHWPLLLASGKYVLWGIRVLSAGLFAGLAALGFSSLYAGLRSAALPYLTIGLLAPGFYSLSGFSNPQSMEIGAALALTGFLLPLLNRVPAREELWRWIGGGLAAIPLICARPVGPYWAILLCLLFAIIFGRVAVRHYLRTPGFWIFLGLCALGCLAWFGWNYLASTYGKAPDPVANKGAFRMGLQILGTMPYYIHETIGTAGWRNVEPSSPVSLCYVIFFACLLIAVYRAGARHHRRAVIFGVVVLPFSALLLNTAVADRIPLVMWQGRYWFPFFFPFLVTCAAALLQHHELRERTDSARDSRLIPVLSLAGALLFAVTTIDFTVRMAWRFYVGLRTPVFAVLWTTPPRALLGLLLCVGLSCVVAYLVVRRYRPHLSALRCAWREYLHPQTLAAGRAARGDSGEESEAHVREGRENTRK</sequence>